<dbReference type="Proteomes" id="UP001476807">
    <property type="component" value="Unassembled WGS sequence"/>
</dbReference>
<dbReference type="NCBIfam" id="TIGR02937">
    <property type="entry name" value="sigma70-ECF"/>
    <property type="match status" value="1"/>
</dbReference>
<dbReference type="Gene3D" id="1.10.10.10">
    <property type="entry name" value="Winged helix-like DNA-binding domain superfamily/Winged helix DNA-binding domain"/>
    <property type="match status" value="1"/>
</dbReference>
<protein>
    <submittedName>
        <fullName evidence="8">Sigma-70 family RNA polymerase sigma factor</fullName>
    </submittedName>
</protein>
<comment type="similarity">
    <text evidence="1">Belongs to the sigma-70 factor family. ECF subfamily.</text>
</comment>
<proteinExistence type="inferred from homology"/>
<evidence type="ECO:0000256" key="2">
    <source>
        <dbReference type="ARBA" id="ARBA00023015"/>
    </source>
</evidence>
<evidence type="ECO:0000313" key="9">
    <source>
        <dbReference type="Proteomes" id="UP001476807"/>
    </source>
</evidence>
<dbReference type="InterPro" id="IPR013324">
    <property type="entry name" value="RNA_pol_sigma_r3/r4-like"/>
</dbReference>
<evidence type="ECO:0000259" key="6">
    <source>
        <dbReference type="Pfam" id="PF04542"/>
    </source>
</evidence>
<feature type="domain" description="RNA polymerase sigma-70 region 2" evidence="6">
    <location>
        <begin position="31"/>
        <end position="99"/>
    </location>
</feature>
<dbReference type="PANTHER" id="PTHR43133">
    <property type="entry name" value="RNA POLYMERASE ECF-TYPE SIGMA FACTO"/>
    <property type="match status" value="1"/>
</dbReference>
<dbReference type="Pfam" id="PF04542">
    <property type="entry name" value="Sigma70_r2"/>
    <property type="match status" value="1"/>
</dbReference>
<evidence type="ECO:0000256" key="5">
    <source>
        <dbReference type="ARBA" id="ARBA00023163"/>
    </source>
</evidence>
<dbReference type="SUPFAM" id="SSF88659">
    <property type="entry name" value="Sigma3 and sigma4 domains of RNA polymerase sigma factors"/>
    <property type="match status" value="1"/>
</dbReference>
<dbReference type="InterPro" id="IPR013325">
    <property type="entry name" value="RNA_pol_sigma_r2"/>
</dbReference>
<organism evidence="8 9">
    <name type="scientific">Pontibacter populi</name>
    <dbReference type="NCBI Taxonomy" id="890055"/>
    <lineage>
        <taxon>Bacteria</taxon>
        <taxon>Pseudomonadati</taxon>
        <taxon>Bacteroidota</taxon>
        <taxon>Cytophagia</taxon>
        <taxon>Cytophagales</taxon>
        <taxon>Hymenobacteraceae</taxon>
        <taxon>Pontibacter</taxon>
    </lineage>
</organism>
<sequence length="186" mass="21221">MTNQQQPILKLSEEELVERLRSRDASVVSVLYDMYSPALYGVVLQIVKIEETAEDVLQEAFVKIWNSFDSYNASKGRLFTWMLNICRNQAIDAIRSRQHRVNTKTEDIEGPVVSGYSATEFKPEHIGVRDMVDNLNPEQKQVIDLMYFEGLSQSEIAEAYDIPLGTVKTRARSAVKVLARFFKGRA</sequence>
<evidence type="ECO:0000313" key="8">
    <source>
        <dbReference type="EMBL" id="MER2999501.1"/>
    </source>
</evidence>
<dbReference type="InterPro" id="IPR014284">
    <property type="entry name" value="RNA_pol_sigma-70_dom"/>
</dbReference>
<dbReference type="Gene3D" id="1.10.1740.10">
    <property type="match status" value="1"/>
</dbReference>
<accession>A0ABV1RYM2</accession>
<dbReference type="EMBL" id="JBEOKT010000025">
    <property type="protein sequence ID" value="MER2999501.1"/>
    <property type="molecule type" value="Genomic_DNA"/>
</dbReference>
<keyword evidence="2" id="KW-0805">Transcription regulation</keyword>
<feature type="domain" description="RNA polymerase sigma-70 region 4" evidence="7">
    <location>
        <begin position="133"/>
        <end position="178"/>
    </location>
</feature>
<reference evidence="8 9" key="1">
    <citation type="submission" date="2024-06" db="EMBL/GenBank/DDBJ databases">
        <title>Pontibacter populi HYL7-15.</title>
        <authorList>
            <person name="Kim M.K."/>
        </authorList>
    </citation>
    <scope>NUCLEOTIDE SEQUENCE [LARGE SCALE GENOMIC DNA]</scope>
    <source>
        <strain evidence="8 9">HYL7-15</strain>
    </source>
</reference>
<evidence type="ECO:0000256" key="3">
    <source>
        <dbReference type="ARBA" id="ARBA00023082"/>
    </source>
</evidence>
<comment type="caution">
    <text evidence="8">The sequence shown here is derived from an EMBL/GenBank/DDBJ whole genome shotgun (WGS) entry which is preliminary data.</text>
</comment>
<evidence type="ECO:0000259" key="7">
    <source>
        <dbReference type="Pfam" id="PF04545"/>
    </source>
</evidence>
<keyword evidence="4" id="KW-0238">DNA-binding</keyword>
<keyword evidence="5" id="KW-0804">Transcription</keyword>
<name>A0ABV1RYM2_9BACT</name>
<evidence type="ECO:0000256" key="4">
    <source>
        <dbReference type="ARBA" id="ARBA00023125"/>
    </source>
</evidence>
<dbReference type="RefSeq" id="WP_350414336.1">
    <property type="nucleotide sequence ID" value="NZ_JBEOKT010000025.1"/>
</dbReference>
<dbReference type="CDD" id="cd06171">
    <property type="entry name" value="Sigma70_r4"/>
    <property type="match status" value="1"/>
</dbReference>
<dbReference type="Pfam" id="PF04545">
    <property type="entry name" value="Sigma70_r4"/>
    <property type="match status" value="1"/>
</dbReference>
<gene>
    <name evidence="8" type="ORF">ABS362_18260</name>
</gene>
<evidence type="ECO:0000256" key="1">
    <source>
        <dbReference type="ARBA" id="ARBA00010641"/>
    </source>
</evidence>
<keyword evidence="9" id="KW-1185">Reference proteome</keyword>
<dbReference type="InterPro" id="IPR039425">
    <property type="entry name" value="RNA_pol_sigma-70-like"/>
</dbReference>
<keyword evidence="3" id="KW-0731">Sigma factor</keyword>
<dbReference type="InterPro" id="IPR007630">
    <property type="entry name" value="RNA_pol_sigma70_r4"/>
</dbReference>
<dbReference type="InterPro" id="IPR007627">
    <property type="entry name" value="RNA_pol_sigma70_r2"/>
</dbReference>
<dbReference type="SUPFAM" id="SSF88946">
    <property type="entry name" value="Sigma2 domain of RNA polymerase sigma factors"/>
    <property type="match status" value="1"/>
</dbReference>
<dbReference type="PANTHER" id="PTHR43133:SF62">
    <property type="entry name" value="RNA POLYMERASE SIGMA FACTOR SIGZ"/>
    <property type="match status" value="1"/>
</dbReference>
<dbReference type="InterPro" id="IPR036388">
    <property type="entry name" value="WH-like_DNA-bd_sf"/>
</dbReference>